<dbReference type="AlphaFoldDB" id="A0AAV4AVM9"/>
<accession>A0AAV4AVM9</accession>
<name>A0AAV4AVM9_9GAST</name>
<dbReference type="EMBL" id="BLXT01004211">
    <property type="protein sequence ID" value="GFO10893.1"/>
    <property type="molecule type" value="Genomic_DNA"/>
</dbReference>
<feature type="region of interest" description="Disordered" evidence="1">
    <location>
        <begin position="86"/>
        <end position="106"/>
    </location>
</feature>
<protein>
    <submittedName>
        <fullName evidence="2">Uncharacterized protein</fullName>
    </submittedName>
</protein>
<sequence length="106" mass="11048">MSKADAVPENQAVTKLWPLQRRHNGQAIASAPGCPLAGTFITGTLRGGHGSRPSPLRVQCSVMSSNDRGTASPFCMSIPFIKKKKEEVGVEEEGGGRGGKGKEGVG</sequence>
<evidence type="ECO:0000313" key="2">
    <source>
        <dbReference type="EMBL" id="GFO10893.1"/>
    </source>
</evidence>
<comment type="caution">
    <text evidence="2">The sequence shown here is derived from an EMBL/GenBank/DDBJ whole genome shotgun (WGS) entry which is preliminary data.</text>
</comment>
<keyword evidence="3" id="KW-1185">Reference proteome</keyword>
<gene>
    <name evidence="2" type="ORF">PoB_003739800</name>
</gene>
<organism evidence="2 3">
    <name type="scientific">Plakobranchus ocellatus</name>
    <dbReference type="NCBI Taxonomy" id="259542"/>
    <lineage>
        <taxon>Eukaryota</taxon>
        <taxon>Metazoa</taxon>
        <taxon>Spiralia</taxon>
        <taxon>Lophotrochozoa</taxon>
        <taxon>Mollusca</taxon>
        <taxon>Gastropoda</taxon>
        <taxon>Heterobranchia</taxon>
        <taxon>Euthyneura</taxon>
        <taxon>Panpulmonata</taxon>
        <taxon>Sacoglossa</taxon>
        <taxon>Placobranchoidea</taxon>
        <taxon>Plakobranchidae</taxon>
        <taxon>Plakobranchus</taxon>
    </lineage>
</organism>
<dbReference type="Proteomes" id="UP000735302">
    <property type="component" value="Unassembled WGS sequence"/>
</dbReference>
<evidence type="ECO:0000313" key="3">
    <source>
        <dbReference type="Proteomes" id="UP000735302"/>
    </source>
</evidence>
<evidence type="ECO:0000256" key="1">
    <source>
        <dbReference type="SAM" id="MobiDB-lite"/>
    </source>
</evidence>
<proteinExistence type="predicted"/>
<reference evidence="2 3" key="1">
    <citation type="journal article" date="2021" name="Elife">
        <title>Chloroplast acquisition without the gene transfer in kleptoplastic sea slugs, Plakobranchus ocellatus.</title>
        <authorList>
            <person name="Maeda T."/>
            <person name="Takahashi S."/>
            <person name="Yoshida T."/>
            <person name="Shimamura S."/>
            <person name="Takaki Y."/>
            <person name="Nagai Y."/>
            <person name="Toyoda A."/>
            <person name="Suzuki Y."/>
            <person name="Arimoto A."/>
            <person name="Ishii H."/>
            <person name="Satoh N."/>
            <person name="Nishiyama T."/>
            <person name="Hasebe M."/>
            <person name="Maruyama T."/>
            <person name="Minagawa J."/>
            <person name="Obokata J."/>
            <person name="Shigenobu S."/>
        </authorList>
    </citation>
    <scope>NUCLEOTIDE SEQUENCE [LARGE SCALE GENOMIC DNA]</scope>
</reference>